<protein>
    <submittedName>
        <fullName evidence="1">Uncharacterized protein</fullName>
    </submittedName>
</protein>
<dbReference type="AlphaFoldDB" id="A0A1G9XQ34"/>
<proteinExistence type="predicted"/>
<evidence type="ECO:0000313" key="1">
    <source>
        <dbReference type="EMBL" id="SDM98932.1"/>
    </source>
</evidence>
<gene>
    <name evidence="1" type="ORF">SAMN04488502_11012</name>
</gene>
<reference evidence="1 2" key="1">
    <citation type="submission" date="2016-10" db="EMBL/GenBank/DDBJ databases">
        <authorList>
            <person name="de Groot N.N."/>
        </authorList>
    </citation>
    <scope>NUCLEOTIDE SEQUENCE [LARGE SCALE GENOMIC DNA]</scope>
    <source>
        <strain evidence="1 2">DSM 1736</strain>
    </source>
</reference>
<dbReference type="EMBL" id="FNHB01000010">
    <property type="protein sequence ID" value="SDM98932.1"/>
    <property type="molecule type" value="Genomic_DNA"/>
</dbReference>
<keyword evidence="2" id="KW-1185">Reference proteome</keyword>
<accession>A0A1G9XQ34</accession>
<organism evidence="1 2">
    <name type="scientific">Dendrosporobacter quercicolus</name>
    <dbReference type="NCBI Taxonomy" id="146817"/>
    <lineage>
        <taxon>Bacteria</taxon>
        <taxon>Bacillati</taxon>
        <taxon>Bacillota</taxon>
        <taxon>Negativicutes</taxon>
        <taxon>Selenomonadales</taxon>
        <taxon>Sporomusaceae</taxon>
        <taxon>Dendrosporobacter</taxon>
    </lineage>
</organism>
<evidence type="ECO:0000313" key="2">
    <source>
        <dbReference type="Proteomes" id="UP000214880"/>
    </source>
</evidence>
<dbReference type="STRING" id="146817.SAMN04488502_11012"/>
<name>A0A1G9XQ34_9FIRM</name>
<dbReference type="Proteomes" id="UP000214880">
    <property type="component" value="Unassembled WGS sequence"/>
</dbReference>
<sequence>MCGHYHGTTKGSFLSTIVKFVMKLYREAQILNTLTTSLKQRRKKRCFTI</sequence>